<name>I2FXS9_USTHO</name>
<dbReference type="OrthoDB" id="2556174at2759"/>
<proteinExistence type="predicted"/>
<evidence type="ECO:0000313" key="3">
    <source>
        <dbReference type="Proteomes" id="UP000006174"/>
    </source>
</evidence>
<organism evidence="2 3">
    <name type="scientific">Ustilago hordei</name>
    <name type="common">Barley covered smut fungus</name>
    <dbReference type="NCBI Taxonomy" id="120017"/>
    <lineage>
        <taxon>Eukaryota</taxon>
        <taxon>Fungi</taxon>
        <taxon>Dikarya</taxon>
        <taxon>Basidiomycota</taxon>
        <taxon>Ustilaginomycotina</taxon>
        <taxon>Ustilaginomycetes</taxon>
        <taxon>Ustilaginales</taxon>
        <taxon>Ustilaginaceae</taxon>
        <taxon>Ustilago</taxon>
    </lineage>
</organism>
<feature type="compositionally biased region" description="Basic and acidic residues" evidence="1">
    <location>
        <begin position="218"/>
        <end position="238"/>
    </location>
</feature>
<dbReference type="Proteomes" id="UP000006174">
    <property type="component" value="Unassembled WGS sequence"/>
</dbReference>
<evidence type="ECO:0000256" key="1">
    <source>
        <dbReference type="SAM" id="MobiDB-lite"/>
    </source>
</evidence>
<dbReference type="EMBL" id="CAGI01000167">
    <property type="protein sequence ID" value="CCF51722.1"/>
    <property type="molecule type" value="Genomic_DNA"/>
</dbReference>
<evidence type="ECO:0000313" key="2">
    <source>
        <dbReference type="EMBL" id="CCF51722.1"/>
    </source>
</evidence>
<comment type="caution">
    <text evidence="2">The sequence shown here is derived from an EMBL/GenBank/DDBJ whole genome shotgun (WGS) entry which is preliminary data.</text>
</comment>
<feature type="compositionally biased region" description="Polar residues" evidence="1">
    <location>
        <begin position="196"/>
        <end position="206"/>
    </location>
</feature>
<protein>
    <submittedName>
        <fullName evidence="2">Uncharacterized protein</fullName>
    </submittedName>
</protein>
<gene>
    <name evidence="2" type="ORF">UHOR_03727</name>
</gene>
<feature type="region of interest" description="Disordered" evidence="1">
    <location>
        <begin position="137"/>
        <end position="160"/>
    </location>
</feature>
<dbReference type="OMA" id="NDHENAN"/>
<dbReference type="AlphaFoldDB" id="I2FXS9"/>
<sequence>MAARSNSTGGAHPKPTGPLDAQGRKSTTQPSVSLATGRGSSSMSSATRPVSMVRSPPDVSVAKRVESQRSNWSRLPTPTGSAASSRPSSVVLDGSAYRYSLNVGSISRFPPSAASGFGANSIIAANAAGRERKQLLCSSTKESHPATDPSRASVLSTGSSRCSSRLSSRYMAEEVAPQRRPVYLALPSDPAALGPWSSTGSTLVTAQQQQQQKQQKQQKAEKGKDKEAGVKNAQDARGRNSKIMTTFPFPHPVTLRRRSDRGGNTGPSGSSSGAGSGLGAAWQRLLTAIFAGPYERQLNREEQEDDRITQSIIQEIAQRNSSHPHPITNTIASRTSYGTLPIPKLASPQSEEEEDRSDPYGYRRLAGPHLLPSYTTDLDANDHENANDDGPQNLLVKATRNLLYWTMNKVALQLMSNITLLGPSRIPNAF</sequence>
<feature type="region of interest" description="Disordered" evidence="1">
    <location>
        <begin position="1"/>
        <end position="89"/>
    </location>
</feature>
<feature type="region of interest" description="Disordered" evidence="1">
    <location>
        <begin position="194"/>
        <end position="276"/>
    </location>
</feature>
<feature type="compositionally biased region" description="Polar residues" evidence="1">
    <location>
        <begin position="317"/>
        <end position="338"/>
    </location>
</feature>
<feature type="region of interest" description="Disordered" evidence="1">
    <location>
        <begin position="373"/>
        <end position="392"/>
    </location>
</feature>
<feature type="compositionally biased region" description="Polar residues" evidence="1">
    <location>
        <begin position="24"/>
        <end position="48"/>
    </location>
</feature>
<dbReference type="HOGENOM" id="CLU_052401_0_0_1"/>
<feature type="region of interest" description="Disordered" evidence="1">
    <location>
        <begin position="317"/>
        <end position="366"/>
    </location>
</feature>
<feature type="compositionally biased region" description="Polar residues" evidence="1">
    <location>
        <begin position="68"/>
        <end position="88"/>
    </location>
</feature>
<feature type="compositionally biased region" description="Low complexity" evidence="1">
    <location>
        <begin position="207"/>
        <end position="217"/>
    </location>
</feature>
<dbReference type="eggNOG" id="ENOG502RCK9">
    <property type="taxonomic scope" value="Eukaryota"/>
</dbReference>
<accession>I2FXS9</accession>
<keyword evidence="3" id="KW-1185">Reference proteome</keyword>
<reference evidence="2 3" key="1">
    <citation type="journal article" date="2012" name="Plant Cell">
        <title>Genome comparison of barley and maize smut fungi reveals targeted loss of RNA silencing components and species-specific presence of transposable elements.</title>
        <authorList>
            <person name="Laurie J.D."/>
            <person name="Ali S."/>
            <person name="Linning R."/>
            <person name="Mannhaupt G."/>
            <person name="Wong P."/>
            <person name="Gueldener U."/>
            <person name="Muensterkoetter M."/>
            <person name="Moore R."/>
            <person name="Kahmann R."/>
            <person name="Bakkeren G."/>
            <person name="Schirawski J."/>
        </authorList>
    </citation>
    <scope>NUCLEOTIDE SEQUENCE [LARGE SCALE GENOMIC DNA]</scope>
    <source>
        <strain evidence="3">Uh4875-4</strain>
    </source>
</reference>